<feature type="transmembrane region" description="Helical" evidence="7">
    <location>
        <begin position="71"/>
        <end position="89"/>
    </location>
</feature>
<reference evidence="10 11" key="1">
    <citation type="submission" date="2023-08" db="EMBL/GenBank/DDBJ databases">
        <authorList>
            <person name="Park J.-S."/>
        </authorList>
    </citation>
    <scope>NUCLEOTIDE SEQUENCE [LARGE SCALE GENOMIC DNA]</scope>
    <source>
        <strain evidence="10 11">2205SS18-9</strain>
    </source>
</reference>
<dbReference type="CDD" id="cd17473">
    <property type="entry name" value="MFS_arabinose_efflux_permease_like"/>
    <property type="match status" value="1"/>
</dbReference>
<evidence type="ECO:0000259" key="9">
    <source>
        <dbReference type="PROSITE" id="PS50850"/>
    </source>
</evidence>
<evidence type="ECO:0000256" key="5">
    <source>
        <dbReference type="ARBA" id="ARBA00022989"/>
    </source>
</evidence>
<feature type="transmembrane region" description="Helical" evidence="7">
    <location>
        <begin position="323"/>
        <end position="344"/>
    </location>
</feature>
<feature type="domain" description="Major facilitator superfamily (MFS) profile" evidence="9">
    <location>
        <begin position="1"/>
        <end position="382"/>
    </location>
</feature>
<feature type="transmembrane region" description="Helical" evidence="7">
    <location>
        <begin position="263"/>
        <end position="282"/>
    </location>
</feature>
<evidence type="ECO:0000256" key="3">
    <source>
        <dbReference type="ARBA" id="ARBA00022475"/>
    </source>
</evidence>
<dbReference type="Pfam" id="PF07690">
    <property type="entry name" value="MFS_1"/>
    <property type="match status" value="1"/>
</dbReference>
<proteinExistence type="predicted"/>
<protein>
    <submittedName>
        <fullName evidence="10">MFS transporter</fullName>
    </submittedName>
</protein>
<dbReference type="InterPro" id="IPR050189">
    <property type="entry name" value="MFS_Efflux_Transporters"/>
</dbReference>
<name>A0ABT9J1G0_9BACL</name>
<organism evidence="10 11">
    <name type="scientific">Chengkuizengella axinellae</name>
    <dbReference type="NCBI Taxonomy" id="3064388"/>
    <lineage>
        <taxon>Bacteria</taxon>
        <taxon>Bacillati</taxon>
        <taxon>Bacillota</taxon>
        <taxon>Bacilli</taxon>
        <taxon>Bacillales</taxon>
        <taxon>Paenibacillaceae</taxon>
        <taxon>Chengkuizengella</taxon>
    </lineage>
</organism>
<keyword evidence="2" id="KW-0813">Transport</keyword>
<evidence type="ECO:0000256" key="6">
    <source>
        <dbReference type="ARBA" id="ARBA00023136"/>
    </source>
</evidence>
<dbReference type="InterPro" id="IPR020846">
    <property type="entry name" value="MFS_dom"/>
</dbReference>
<feature type="transmembrane region" description="Helical" evidence="7">
    <location>
        <begin position="288"/>
        <end position="311"/>
    </location>
</feature>
<dbReference type="InterPro" id="IPR036259">
    <property type="entry name" value="MFS_trans_sf"/>
</dbReference>
<feature type="transmembrane region" description="Helical" evidence="7">
    <location>
        <begin position="95"/>
        <end position="117"/>
    </location>
</feature>
<dbReference type="InterPro" id="IPR011701">
    <property type="entry name" value="MFS"/>
</dbReference>
<keyword evidence="6 7" id="KW-0472">Membrane</keyword>
<evidence type="ECO:0000256" key="2">
    <source>
        <dbReference type="ARBA" id="ARBA00022448"/>
    </source>
</evidence>
<comment type="subcellular location">
    <subcellularLocation>
        <location evidence="1">Cell membrane</location>
        <topology evidence="1">Multi-pass membrane protein</topology>
    </subcellularLocation>
</comment>
<gene>
    <name evidence="10" type="ORF">Q5Y73_15030</name>
</gene>
<keyword evidence="4 7" id="KW-0812">Transmembrane</keyword>
<keyword evidence="5 7" id="KW-1133">Transmembrane helix</keyword>
<accession>A0ABT9J1G0</accession>
<keyword evidence="11" id="KW-1185">Reference proteome</keyword>
<sequence length="391" mass="43108">MRKISITILSLSLLTVMAGAAIAPSLSNLEQYFNESSTTLIKLIVTISSLFIIPSTFIVSKLNRKYNYKPLIIIGLILYLIGGLGGAFVNNIYVLLIFRSILGIGVGFFMPFATSLVSDFFEGEKKATMMGMVSSSNNLGGIISLLLSGWLATISWRYSFGVYFLGFFVLLLVWIFLPNERKKTKKGTETMKSKKNPLPKSVFTVGISMFLLILAFYSIPANMSIYISQLNLGDSRVSSVVIAFISVSGFVAGFLYQKIKKQLNKMFLPVLLLLMAVGFLMIGTGTSMIMLSAGVFITGTGVGLFIPELYLKISNTVDKRSTVSAMAIVSSMMFLGQFFSPIFLDFIGERFGNGNIRFPYLFLSISILIFMIGSIFTTTLKKPKKLEQTLS</sequence>
<feature type="signal peptide" evidence="8">
    <location>
        <begin position="1"/>
        <end position="20"/>
    </location>
</feature>
<feature type="transmembrane region" description="Helical" evidence="7">
    <location>
        <begin position="198"/>
        <end position="217"/>
    </location>
</feature>
<dbReference type="Gene3D" id="1.20.1250.20">
    <property type="entry name" value="MFS general substrate transporter like domains"/>
    <property type="match status" value="1"/>
</dbReference>
<dbReference type="PANTHER" id="PTHR43124:SF3">
    <property type="entry name" value="CHLORAMPHENICOL EFFLUX PUMP RV0191"/>
    <property type="match status" value="1"/>
</dbReference>
<evidence type="ECO:0000256" key="4">
    <source>
        <dbReference type="ARBA" id="ARBA00022692"/>
    </source>
</evidence>
<evidence type="ECO:0000256" key="7">
    <source>
        <dbReference type="SAM" id="Phobius"/>
    </source>
</evidence>
<evidence type="ECO:0000313" key="11">
    <source>
        <dbReference type="Proteomes" id="UP001231941"/>
    </source>
</evidence>
<dbReference type="SUPFAM" id="SSF103473">
    <property type="entry name" value="MFS general substrate transporter"/>
    <property type="match status" value="1"/>
</dbReference>
<feature type="transmembrane region" description="Helical" evidence="7">
    <location>
        <begin position="39"/>
        <end position="59"/>
    </location>
</feature>
<dbReference type="PANTHER" id="PTHR43124">
    <property type="entry name" value="PURINE EFFLUX PUMP PBUE"/>
    <property type="match status" value="1"/>
</dbReference>
<feature type="transmembrane region" description="Helical" evidence="7">
    <location>
        <begin position="237"/>
        <end position="256"/>
    </location>
</feature>
<evidence type="ECO:0000313" key="10">
    <source>
        <dbReference type="EMBL" id="MDP5275420.1"/>
    </source>
</evidence>
<dbReference type="PROSITE" id="PS50850">
    <property type="entry name" value="MFS"/>
    <property type="match status" value="1"/>
</dbReference>
<feature type="transmembrane region" description="Helical" evidence="7">
    <location>
        <begin position="129"/>
        <end position="152"/>
    </location>
</feature>
<feature type="transmembrane region" description="Helical" evidence="7">
    <location>
        <begin position="356"/>
        <end position="376"/>
    </location>
</feature>
<dbReference type="EMBL" id="JAVAMP010000007">
    <property type="protein sequence ID" value="MDP5275420.1"/>
    <property type="molecule type" value="Genomic_DNA"/>
</dbReference>
<evidence type="ECO:0000256" key="8">
    <source>
        <dbReference type="SAM" id="SignalP"/>
    </source>
</evidence>
<evidence type="ECO:0000256" key="1">
    <source>
        <dbReference type="ARBA" id="ARBA00004651"/>
    </source>
</evidence>
<comment type="caution">
    <text evidence="10">The sequence shown here is derived from an EMBL/GenBank/DDBJ whole genome shotgun (WGS) entry which is preliminary data.</text>
</comment>
<keyword evidence="3" id="KW-1003">Cell membrane</keyword>
<dbReference type="RefSeq" id="WP_305992727.1">
    <property type="nucleotide sequence ID" value="NZ_JAVAMP010000007.1"/>
</dbReference>
<feature type="transmembrane region" description="Helical" evidence="7">
    <location>
        <begin position="158"/>
        <end position="177"/>
    </location>
</feature>
<keyword evidence="8" id="KW-0732">Signal</keyword>
<dbReference type="Proteomes" id="UP001231941">
    <property type="component" value="Unassembled WGS sequence"/>
</dbReference>
<feature type="chain" id="PRO_5045645160" evidence="8">
    <location>
        <begin position="21"/>
        <end position="391"/>
    </location>
</feature>